<dbReference type="Gene3D" id="1.25.40.10">
    <property type="entry name" value="Tetratricopeptide repeat domain"/>
    <property type="match status" value="4"/>
</dbReference>
<sequence length="956" mass="107362">MKIKNWLVRTSPLLCTSLLLAGCQMFSPDREVGKTLADLPTATMPDAKNTVAVIDNKKIEASYQKALSAAEDPILRQQILARIADFEMARSEQAQLNANDSGHYFDKPIALYRELIALQEKSGQPVKGVELDQLRYKLAKALSMDSRGDEAASALDQLAKTAPASTYMGETQFRRAEKAFADGDYLAAEKHYKSVAEDKSNPLQQNALYMQGWAEFKRADYDLALQSFAKVADQLLTLAKKPEDVSQAVEQLSGAQKNMMEDTFHVMSLSFSYLEGAQSIIDLQKEMGDRVYEHLLYENLGQLYLEKKRYSDSAETYKSFVEHNPLSNFAPEFSIKMISVYEQGNFPSLILPAKQEYVQRYGISSTYWTQRNGVIGVNALNYLHKSLQELAEYEHAQAQELSGTNKSEAKVAFGRAATWYREFVATFPKDPKNPEMTFLLAESLSESGDYPQAISAYEQVAYQYQDKAHGADAGYSIVLLSNEMATGQALAETQKAAWQERKTNYALRFAQGYPADPRAAAVLTQAAQELLAQKRYAEAATVAEEIINLKPPAEAKLQFTAWLVLGHASFDDKNYAGAEKAYWQVLNLLPANAQTPGAPTAQQMRERIAASIYQQAQADLVLSQKDEAIKKLLRISDVAPDTDIAIKGRYDAGVYLIEQQKWSEAEQVYLSFRQQYPKHELTASIPAKMVLIYQNQSKWALAANELSIMERSSNDPNVKRQSLAMGAELYEKSGNKPMAIEQYQRYANEYPRPVAEAMEAEFHLAKLYGELQDTKKRQYWLQRMIDANASAGAQESDRTKYLAASAANEMADAPYKDFASTPLTLPLKQSLQRKRAALDKALKAQEAVLAYGVAEFTTQASYRIGDIYAQLSRDLMKSERPTNLDAAALEQYDLLLEEQAFPFEEKAIQIHQANAQRSTKGIYDQWVKRSFEELAKLLPARYKKPESILEVSNEIQ</sequence>
<feature type="repeat" description="TPR" evidence="1">
    <location>
        <begin position="294"/>
        <end position="327"/>
    </location>
</feature>
<dbReference type="SMART" id="SM00028">
    <property type="entry name" value="TPR"/>
    <property type="match status" value="8"/>
</dbReference>
<feature type="signal peptide" evidence="2">
    <location>
        <begin position="1"/>
        <end position="21"/>
    </location>
</feature>
<accession>A0ABQ3BBQ4</accession>
<evidence type="ECO:0000313" key="4">
    <source>
        <dbReference type="Proteomes" id="UP000619761"/>
    </source>
</evidence>
<dbReference type="PROSITE" id="PS51257">
    <property type="entry name" value="PROKAR_LIPOPROTEIN"/>
    <property type="match status" value="1"/>
</dbReference>
<reference evidence="4" key="1">
    <citation type="journal article" date="2019" name="Int. J. Syst. Evol. Microbiol.">
        <title>The Global Catalogue of Microorganisms (GCM) 10K type strain sequencing project: providing services to taxonomists for standard genome sequencing and annotation.</title>
        <authorList>
            <consortium name="The Broad Institute Genomics Platform"/>
            <consortium name="The Broad Institute Genome Sequencing Center for Infectious Disease"/>
            <person name="Wu L."/>
            <person name="Ma J."/>
        </authorList>
    </citation>
    <scope>NUCLEOTIDE SEQUENCE [LARGE SCALE GENOMIC DNA]</scope>
    <source>
        <strain evidence="4">KCTC 32239</strain>
    </source>
</reference>
<dbReference type="SUPFAM" id="SSF48452">
    <property type="entry name" value="TPR-like"/>
    <property type="match status" value="3"/>
</dbReference>
<protein>
    <recommendedName>
        <fullName evidence="5">Tetratricopeptide repeat protein</fullName>
    </recommendedName>
</protein>
<proteinExistence type="predicted"/>
<keyword evidence="1" id="KW-0802">TPR repeat</keyword>
<gene>
    <name evidence="3" type="ORF">GCM10011613_35140</name>
</gene>
<name>A0ABQ3BBQ4_9GAMM</name>
<evidence type="ECO:0008006" key="5">
    <source>
        <dbReference type="Google" id="ProtNLM"/>
    </source>
</evidence>
<dbReference type="Proteomes" id="UP000619761">
    <property type="component" value="Unassembled WGS sequence"/>
</dbReference>
<dbReference type="InterPro" id="IPR011990">
    <property type="entry name" value="TPR-like_helical_dom_sf"/>
</dbReference>
<evidence type="ECO:0000313" key="3">
    <source>
        <dbReference type="EMBL" id="GGY86915.1"/>
    </source>
</evidence>
<evidence type="ECO:0000256" key="1">
    <source>
        <dbReference type="PROSITE-ProRule" id="PRU00339"/>
    </source>
</evidence>
<keyword evidence="2" id="KW-0732">Signal</keyword>
<dbReference type="PROSITE" id="PS50005">
    <property type="entry name" value="TPR"/>
    <property type="match status" value="2"/>
</dbReference>
<comment type="caution">
    <text evidence="3">The sequence shown here is derived from an EMBL/GenBank/DDBJ whole genome shotgun (WGS) entry which is preliminary data.</text>
</comment>
<feature type="repeat" description="TPR" evidence="1">
    <location>
        <begin position="559"/>
        <end position="592"/>
    </location>
</feature>
<dbReference type="EMBL" id="BMYZ01000004">
    <property type="protein sequence ID" value="GGY86915.1"/>
    <property type="molecule type" value="Genomic_DNA"/>
</dbReference>
<keyword evidence="4" id="KW-1185">Reference proteome</keyword>
<dbReference type="Pfam" id="PF13432">
    <property type="entry name" value="TPR_16"/>
    <property type="match status" value="2"/>
</dbReference>
<dbReference type="InterPro" id="IPR019734">
    <property type="entry name" value="TPR_rpt"/>
</dbReference>
<dbReference type="RefSeq" id="WP_229838100.1">
    <property type="nucleotide sequence ID" value="NZ_BMYZ01000004.1"/>
</dbReference>
<organism evidence="3 4">
    <name type="scientific">Cellvibrio zantedeschiae</name>
    <dbReference type="NCBI Taxonomy" id="1237077"/>
    <lineage>
        <taxon>Bacteria</taxon>
        <taxon>Pseudomonadati</taxon>
        <taxon>Pseudomonadota</taxon>
        <taxon>Gammaproteobacteria</taxon>
        <taxon>Cellvibrionales</taxon>
        <taxon>Cellvibrionaceae</taxon>
        <taxon>Cellvibrio</taxon>
    </lineage>
</organism>
<evidence type="ECO:0000256" key="2">
    <source>
        <dbReference type="SAM" id="SignalP"/>
    </source>
</evidence>
<feature type="chain" id="PRO_5046102417" description="Tetratricopeptide repeat protein" evidence="2">
    <location>
        <begin position="22"/>
        <end position="956"/>
    </location>
</feature>